<dbReference type="Proteomes" id="UP001626549">
    <property type="component" value="Chromosome"/>
</dbReference>
<dbReference type="Gene3D" id="3.60.21.10">
    <property type="match status" value="1"/>
</dbReference>
<proteinExistence type="inferred from homology"/>
<dbReference type="HAMAP" id="MF_00575">
    <property type="entry name" value="LpxH"/>
    <property type="match status" value="1"/>
</dbReference>
<feature type="binding site" evidence="10">
    <location>
        <position position="196"/>
    </location>
    <ligand>
        <name>substrate</name>
    </ligand>
</feature>
<keyword evidence="7 10" id="KW-0443">Lipid metabolism</keyword>
<comment type="subcellular location">
    <subcellularLocation>
        <location evidence="10">Cell inner membrane</location>
        <topology evidence="10">Peripheral membrane protein</topology>
        <orientation evidence="10">Cytoplasmic side</orientation>
    </subcellularLocation>
</comment>
<name>A0ABZ0IA78_9GAMM</name>
<dbReference type="InterPro" id="IPR029052">
    <property type="entry name" value="Metallo-depent_PP-like"/>
</dbReference>
<keyword evidence="3 10" id="KW-0997">Cell inner membrane</keyword>
<dbReference type="GO" id="GO:0016787">
    <property type="term" value="F:hydrolase activity"/>
    <property type="evidence" value="ECO:0007669"/>
    <property type="project" value="UniProtKB-KW"/>
</dbReference>
<dbReference type="EC" id="3.6.1.54" evidence="10"/>
<comment type="pathway">
    <text evidence="10">Glycolipid biosynthesis; lipid IV(A) biosynthesis; lipid IV(A) from (3R)-3-hydroxytetradecanoyl-[acyl-carrier-protein] and UDP-N-acetyl-alpha-D-glucosamine: step 4/6.</text>
</comment>
<feature type="binding site" evidence="10">
    <location>
        <position position="80"/>
    </location>
    <ligand>
        <name>Mn(2+)</name>
        <dbReference type="ChEBI" id="CHEBI:29035"/>
        <label>2</label>
    </ligand>
</feature>
<evidence type="ECO:0000256" key="6">
    <source>
        <dbReference type="ARBA" id="ARBA00022801"/>
    </source>
</evidence>
<feature type="binding site" evidence="10">
    <location>
        <position position="42"/>
    </location>
    <ligand>
        <name>Mn(2+)</name>
        <dbReference type="ChEBI" id="CHEBI:29035"/>
        <label>2</label>
    </ligand>
</feature>
<evidence type="ECO:0000256" key="5">
    <source>
        <dbReference type="ARBA" id="ARBA00022723"/>
    </source>
</evidence>
<dbReference type="NCBIfam" id="NF003743">
    <property type="entry name" value="PRK05340.1"/>
    <property type="match status" value="1"/>
</dbReference>
<keyword evidence="13" id="KW-1185">Reference proteome</keyword>
<keyword evidence="9 10" id="KW-0464">Manganese</keyword>
<keyword evidence="1 10" id="KW-1003">Cell membrane</keyword>
<evidence type="ECO:0000313" key="13">
    <source>
        <dbReference type="Proteomes" id="UP001626549"/>
    </source>
</evidence>
<evidence type="ECO:0000256" key="8">
    <source>
        <dbReference type="ARBA" id="ARBA00023136"/>
    </source>
</evidence>
<gene>
    <name evidence="10" type="primary">lpxH</name>
    <name evidence="12" type="ORF">R0137_10610</name>
</gene>
<reference evidence="12 13" key="1">
    <citation type="submission" date="2023-10" db="EMBL/GenBank/DDBJ databases">
        <title>Two novel species belonging to the OM43/NOR5 clade.</title>
        <authorList>
            <person name="Park M."/>
        </authorList>
    </citation>
    <scope>NUCLEOTIDE SEQUENCE [LARGE SCALE GENOMIC DNA]</scope>
    <source>
        <strain evidence="12 13">IMCC45268</strain>
    </source>
</reference>
<sequence>MTERCFFISDLHLDESRPYVTAALAEFLDQRRDAAALYILGDLFEFWIGDDDNTAIATEVTRLLADYRQSGPKVYVMHGNRDFLLGEGFASMIGAELLPDPSVIEIDGSRLLLMHGDSLCTRDTEYQAFRAVARDPNWQASILAQSLEARRELAENLRKSSQDAGSRKADDIMDVTNSEVLKSMEAARSTTLIHGHTHRPAMHDEAAGTRWVLGDWDKTGWYIELEDGNIKLIEFDINQ</sequence>
<evidence type="ECO:0000256" key="3">
    <source>
        <dbReference type="ARBA" id="ARBA00022519"/>
    </source>
</evidence>
<dbReference type="EMBL" id="CP136865">
    <property type="protein sequence ID" value="WOJ95699.1"/>
    <property type="molecule type" value="Genomic_DNA"/>
</dbReference>
<evidence type="ECO:0000256" key="7">
    <source>
        <dbReference type="ARBA" id="ARBA00023098"/>
    </source>
</evidence>
<evidence type="ECO:0000256" key="1">
    <source>
        <dbReference type="ARBA" id="ARBA00022475"/>
    </source>
</evidence>
<dbReference type="RefSeq" id="WP_407326402.1">
    <property type="nucleotide sequence ID" value="NZ_CP136865.1"/>
</dbReference>
<dbReference type="PANTHER" id="PTHR34990:SF1">
    <property type="entry name" value="UDP-2,3-DIACYLGLUCOSAMINE HYDROLASE"/>
    <property type="match status" value="1"/>
</dbReference>
<keyword evidence="8 10" id="KW-0472">Membrane</keyword>
<dbReference type="InterPro" id="IPR010138">
    <property type="entry name" value="UDP-diacylglucosamine_Hdrlase"/>
</dbReference>
<dbReference type="NCBIfam" id="TIGR01854">
    <property type="entry name" value="lipid_A_lpxH"/>
    <property type="match status" value="1"/>
</dbReference>
<feature type="binding site" evidence="10">
    <location>
        <position position="42"/>
    </location>
    <ligand>
        <name>Mn(2+)</name>
        <dbReference type="ChEBI" id="CHEBI:29035"/>
        <label>1</label>
    </ligand>
</feature>
<comment type="function">
    <text evidence="10">Hydrolyzes the pyrophosphate bond of UDP-2,3-diacylglucosamine to yield 2,3-diacylglucosamine 1-phosphate (lipid X) and UMP by catalyzing the attack of water at the alpha-P atom. Involved in the biosynthesis of lipid A, a phosphorylated glycolipid that anchors the lipopolysaccharide to the outer membrane of the cell.</text>
</comment>
<dbReference type="InterPro" id="IPR043461">
    <property type="entry name" value="LpxH-like"/>
</dbReference>
<accession>A0ABZ0IA78</accession>
<evidence type="ECO:0000256" key="9">
    <source>
        <dbReference type="ARBA" id="ARBA00023211"/>
    </source>
</evidence>
<feature type="binding site" evidence="10">
    <location>
        <position position="115"/>
    </location>
    <ligand>
        <name>Mn(2+)</name>
        <dbReference type="ChEBI" id="CHEBI:29035"/>
        <label>2</label>
    </ligand>
</feature>
<feature type="binding site" evidence="10">
    <location>
        <begin position="80"/>
        <end position="81"/>
    </location>
    <ligand>
        <name>substrate</name>
    </ligand>
</feature>
<feature type="binding site" evidence="10">
    <location>
        <position position="198"/>
    </location>
    <ligand>
        <name>Mn(2+)</name>
        <dbReference type="ChEBI" id="CHEBI:29035"/>
        <label>1</label>
    </ligand>
</feature>
<evidence type="ECO:0000259" key="11">
    <source>
        <dbReference type="Pfam" id="PF00149"/>
    </source>
</evidence>
<feature type="binding site" evidence="10">
    <location>
        <position position="196"/>
    </location>
    <ligand>
        <name>Mn(2+)</name>
        <dbReference type="ChEBI" id="CHEBI:29035"/>
        <label>2</label>
    </ligand>
</feature>
<dbReference type="SUPFAM" id="SSF56300">
    <property type="entry name" value="Metallo-dependent phosphatases"/>
    <property type="match status" value="1"/>
</dbReference>
<feature type="binding site" evidence="10">
    <location>
        <position position="10"/>
    </location>
    <ligand>
        <name>Mn(2+)</name>
        <dbReference type="ChEBI" id="CHEBI:29035"/>
        <label>1</label>
    </ligand>
</feature>
<dbReference type="InterPro" id="IPR004843">
    <property type="entry name" value="Calcineurin-like_PHP"/>
</dbReference>
<feature type="binding site" evidence="10">
    <location>
        <position position="161"/>
    </location>
    <ligand>
        <name>substrate</name>
    </ligand>
</feature>
<protein>
    <recommendedName>
        <fullName evidence="10">UDP-2,3-diacylglucosamine hydrolase</fullName>
        <ecNumber evidence="10">3.6.1.54</ecNumber>
    </recommendedName>
    <alternativeName>
        <fullName evidence="10">UDP-2,3-diacylglucosamine diphosphatase</fullName>
    </alternativeName>
</protein>
<keyword evidence="5 10" id="KW-0479">Metal-binding</keyword>
<keyword evidence="2 10" id="KW-0444">Lipid biosynthesis</keyword>
<feature type="binding site" evidence="10">
    <location>
        <position position="168"/>
    </location>
    <ligand>
        <name>substrate</name>
    </ligand>
</feature>
<evidence type="ECO:0000256" key="10">
    <source>
        <dbReference type="HAMAP-Rule" id="MF_00575"/>
    </source>
</evidence>
<feature type="binding site" evidence="10">
    <location>
        <position position="12"/>
    </location>
    <ligand>
        <name>Mn(2+)</name>
        <dbReference type="ChEBI" id="CHEBI:29035"/>
        <label>1</label>
    </ligand>
</feature>
<feature type="domain" description="Calcineurin-like phosphoesterase" evidence="11">
    <location>
        <begin position="6"/>
        <end position="200"/>
    </location>
</feature>
<dbReference type="Pfam" id="PF00149">
    <property type="entry name" value="Metallophos"/>
    <property type="match status" value="1"/>
</dbReference>
<comment type="similarity">
    <text evidence="10">Belongs to the LpxH family.</text>
</comment>
<keyword evidence="6 10" id="KW-0378">Hydrolase</keyword>
<feature type="binding site" evidence="10">
    <location>
        <position position="123"/>
    </location>
    <ligand>
        <name>substrate</name>
    </ligand>
</feature>
<comment type="cofactor">
    <cofactor evidence="10">
        <name>Mn(2+)</name>
        <dbReference type="ChEBI" id="CHEBI:29035"/>
    </cofactor>
    <text evidence="10">Binds 2 Mn(2+) ions per subunit in a binuclear metal center.</text>
</comment>
<evidence type="ECO:0000256" key="2">
    <source>
        <dbReference type="ARBA" id="ARBA00022516"/>
    </source>
</evidence>
<evidence type="ECO:0000256" key="4">
    <source>
        <dbReference type="ARBA" id="ARBA00022556"/>
    </source>
</evidence>
<organism evidence="12 13">
    <name type="scientific">Congregibacter brevis</name>
    <dbReference type="NCBI Taxonomy" id="3081201"/>
    <lineage>
        <taxon>Bacteria</taxon>
        <taxon>Pseudomonadati</taxon>
        <taxon>Pseudomonadota</taxon>
        <taxon>Gammaproteobacteria</taxon>
        <taxon>Cellvibrionales</taxon>
        <taxon>Halieaceae</taxon>
        <taxon>Congregibacter</taxon>
    </lineage>
</organism>
<comment type="caution">
    <text evidence="10">Lacks conserved residue(s) required for the propagation of feature annotation.</text>
</comment>
<evidence type="ECO:0000313" key="12">
    <source>
        <dbReference type="EMBL" id="WOJ95699.1"/>
    </source>
</evidence>
<dbReference type="CDD" id="cd07398">
    <property type="entry name" value="MPP_YbbF-LpxH"/>
    <property type="match status" value="1"/>
</dbReference>
<comment type="catalytic activity">
    <reaction evidence="10">
        <text>UDP-2-N,3-O-bis[(3R)-3-hydroxytetradecanoyl]-alpha-D-glucosamine + H2O = 2-N,3-O-bis[(3R)-3-hydroxytetradecanoyl]-alpha-D-glucosaminyl 1-phosphate + UMP + 2 H(+)</text>
        <dbReference type="Rhea" id="RHEA:25213"/>
        <dbReference type="ChEBI" id="CHEBI:15377"/>
        <dbReference type="ChEBI" id="CHEBI:15378"/>
        <dbReference type="ChEBI" id="CHEBI:57865"/>
        <dbReference type="ChEBI" id="CHEBI:57957"/>
        <dbReference type="ChEBI" id="CHEBI:78847"/>
        <dbReference type="EC" id="3.6.1.54"/>
    </reaction>
</comment>
<keyword evidence="4 10" id="KW-0441">Lipid A biosynthesis</keyword>
<dbReference type="PANTHER" id="PTHR34990">
    <property type="entry name" value="UDP-2,3-DIACYLGLUCOSAMINE HYDROLASE-RELATED"/>
    <property type="match status" value="1"/>
</dbReference>